<gene>
    <name evidence="2" type="ORF">CPB84DRAFT_1749111</name>
</gene>
<dbReference type="EMBL" id="JADNYJ010000076">
    <property type="protein sequence ID" value="KAF8890273.1"/>
    <property type="molecule type" value="Genomic_DNA"/>
</dbReference>
<dbReference type="AlphaFoldDB" id="A0A9P5TLN6"/>
<feature type="region of interest" description="Disordered" evidence="1">
    <location>
        <begin position="1"/>
        <end position="25"/>
    </location>
</feature>
<sequence>MTDQPGKDGDSEVGQQTTPLRRLYDDTIPPRKILISVPDNEQKEHHLVVPIPNSYDAALAIAFDQLGEYFLKEAKLLLEAAYLEYGMKSIDGSPVWAKLPPEFWKEIVKDGDHLKLCVKPAVDSDEASIERPIWSSRGLPVSRRSRGRWATRGGRYIGD</sequence>
<reference evidence="2" key="1">
    <citation type="submission" date="2020-11" db="EMBL/GenBank/DDBJ databases">
        <authorList>
            <consortium name="DOE Joint Genome Institute"/>
            <person name="Ahrendt S."/>
            <person name="Riley R."/>
            <person name="Andreopoulos W."/>
            <person name="LaButti K."/>
            <person name="Pangilinan J."/>
            <person name="Ruiz-duenas F.J."/>
            <person name="Barrasa J.M."/>
            <person name="Sanchez-Garcia M."/>
            <person name="Camarero S."/>
            <person name="Miyauchi S."/>
            <person name="Serrano A."/>
            <person name="Linde D."/>
            <person name="Babiker R."/>
            <person name="Drula E."/>
            <person name="Ayuso-Fernandez I."/>
            <person name="Pacheco R."/>
            <person name="Padilla G."/>
            <person name="Ferreira P."/>
            <person name="Barriuso J."/>
            <person name="Kellner H."/>
            <person name="Castanera R."/>
            <person name="Alfaro M."/>
            <person name="Ramirez L."/>
            <person name="Pisabarro A.G."/>
            <person name="Kuo A."/>
            <person name="Tritt A."/>
            <person name="Lipzen A."/>
            <person name="He G."/>
            <person name="Yan M."/>
            <person name="Ng V."/>
            <person name="Cullen D."/>
            <person name="Martin F."/>
            <person name="Rosso M.-N."/>
            <person name="Henrissat B."/>
            <person name="Hibbett D."/>
            <person name="Martinez A.T."/>
            <person name="Grigoriev I.V."/>
        </authorList>
    </citation>
    <scope>NUCLEOTIDE SEQUENCE</scope>
    <source>
        <strain evidence="2">AH 44721</strain>
    </source>
</reference>
<proteinExistence type="predicted"/>
<feature type="compositionally biased region" description="Basic and acidic residues" evidence="1">
    <location>
        <begin position="1"/>
        <end position="10"/>
    </location>
</feature>
<evidence type="ECO:0000313" key="3">
    <source>
        <dbReference type="Proteomes" id="UP000724874"/>
    </source>
</evidence>
<protein>
    <submittedName>
        <fullName evidence="2">Uncharacterized protein</fullName>
    </submittedName>
</protein>
<evidence type="ECO:0000256" key="1">
    <source>
        <dbReference type="SAM" id="MobiDB-lite"/>
    </source>
</evidence>
<keyword evidence="3" id="KW-1185">Reference proteome</keyword>
<accession>A0A9P5TLN6</accession>
<organism evidence="2 3">
    <name type="scientific">Gymnopilus junonius</name>
    <name type="common">Spectacular rustgill mushroom</name>
    <name type="synonym">Gymnopilus spectabilis subsp. junonius</name>
    <dbReference type="NCBI Taxonomy" id="109634"/>
    <lineage>
        <taxon>Eukaryota</taxon>
        <taxon>Fungi</taxon>
        <taxon>Dikarya</taxon>
        <taxon>Basidiomycota</taxon>
        <taxon>Agaricomycotina</taxon>
        <taxon>Agaricomycetes</taxon>
        <taxon>Agaricomycetidae</taxon>
        <taxon>Agaricales</taxon>
        <taxon>Agaricineae</taxon>
        <taxon>Hymenogastraceae</taxon>
        <taxon>Gymnopilus</taxon>
    </lineage>
</organism>
<dbReference type="Proteomes" id="UP000724874">
    <property type="component" value="Unassembled WGS sequence"/>
</dbReference>
<dbReference type="OrthoDB" id="3063824at2759"/>
<comment type="caution">
    <text evidence="2">The sequence shown here is derived from an EMBL/GenBank/DDBJ whole genome shotgun (WGS) entry which is preliminary data.</text>
</comment>
<evidence type="ECO:0000313" key="2">
    <source>
        <dbReference type="EMBL" id="KAF8890273.1"/>
    </source>
</evidence>
<name>A0A9P5TLN6_GYMJU</name>